<organism evidence="1 2">
    <name type="scientific">Gangjinia marincola</name>
    <dbReference type="NCBI Taxonomy" id="578463"/>
    <lineage>
        <taxon>Bacteria</taxon>
        <taxon>Pseudomonadati</taxon>
        <taxon>Bacteroidota</taxon>
        <taxon>Flavobacteriia</taxon>
        <taxon>Flavobacteriales</taxon>
        <taxon>Flavobacteriaceae</taxon>
        <taxon>Gangjinia</taxon>
    </lineage>
</organism>
<gene>
    <name evidence="1" type="ORF">GCM10009117_12550</name>
</gene>
<sequence length="117" mass="14100">MALTDFFRVNLPYGMKKNEDGEWFTFNREYIPLGWNKENFSKNDSFESLPVYTKYRGLTNSFIEKIIESDRNIKRDINGDINMFFFYEDKTNPRNDSSKWIEYFDKVKAFSKLKVKS</sequence>
<keyword evidence="2" id="KW-1185">Reference proteome</keyword>
<accession>A0ABP3XV36</accession>
<comment type="caution">
    <text evidence="1">The sequence shown here is derived from an EMBL/GenBank/DDBJ whole genome shotgun (WGS) entry which is preliminary data.</text>
</comment>
<evidence type="ECO:0000313" key="1">
    <source>
        <dbReference type="EMBL" id="GAA0872108.1"/>
    </source>
</evidence>
<evidence type="ECO:0000313" key="2">
    <source>
        <dbReference type="Proteomes" id="UP001500507"/>
    </source>
</evidence>
<protein>
    <submittedName>
        <fullName evidence="1">Uncharacterized protein</fullName>
    </submittedName>
</protein>
<dbReference type="RefSeq" id="WP_343764949.1">
    <property type="nucleotide sequence ID" value="NZ_BAAAFG010000013.1"/>
</dbReference>
<proteinExistence type="predicted"/>
<name>A0ABP3XV36_9FLAO</name>
<reference evidence="2" key="1">
    <citation type="journal article" date="2019" name="Int. J. Syst. Evol. Microbiol.">
        <title>The Global Catalogue of Microorganisms (GCM) 10K type strain sequencing project: providing services to taxonomists for standard genome sequencing and annotation.</title>
        <authorList>
            <consortium name="The Broad Institute Genomics Platform"/>
            <consortium name="The Broad Institute Genome Sequencing Center for Infectious Disease"/>
            <person name="Wu L."/>
            <person name="Ma J."/>
        </authorList>
    </citation>
    <scope>NUCLEOTIDE SEQUENCE [LARGE SCALE GENOMIC DNA]</scope>
    <source>
        <strain evidence="2">JCM 16082</strain>
    </source>
</reference>
<dbReference type="Proteomes" id="UP001500507">
    <property type="component" value="Unassembled WGS sequence"/>
</dbReference>
<dbReference type="EMBL" id="BAAAFG010000013">
    <property type="protein sequence ID" value="GAA0872108.1"/>
    <property type="molecule type" value="Genomic_DNA"/>
</dbReference>